<protein>
    <submittedName>
        <fullName evidence="1">Uncharacterized protein</fullName>
    </submittedName>
</protein>
<sequence>MSLMNELHKKIAADRKAGRDISPVIEELLLMIAEKVEEPAAKKAAPAKSTDTSK</sequence>
<dbReference type="RefSeq" id="WP_221979933.1">
    <property type="nucleotide sequence ID" value="NZ_JAAXQQ010000011.1"/>
</dbReference>
<accession>A0AB35FL36</accession>
<name>A0AB35FL36_9HYPH</name>
<evidence type="ECO:0000313" key="2">
    <source>
        <dbReference type="Proteomes" id="UP000758022"/>
    </source>
</evidence>
<evidence type="ECO:0000313" key="1">
    <source>
        <dbReference type="EMBL" id="MBY3067459.1"/>
    </source>
</evidence>
<gene>
    <name evidence="1" type="ORF">HFO74_29250</name>
</gene>
<organism evidence="1 2">
    <name type="scientific">Rhizobium laguerreae</name>
    <dbReference type="NCBI Taxonomy" id="1076926"/>
    <lineage>
        <taxon>Bacteria</taxon>
        <taxon>Pseudomonadati</taxon>
        <taxon>Pseudomonadota</taxon>
        <taxon>Alphaproteobacteria</taxon>
        <taxon>Hyphomicrobiales</taxon>
        <taxon>Rhizobiaceae</taxon>
        <taxon>Rhizobium/Agrobacterium group</taxon>
        <taxon>Rhizobium</taxon>
    </lineage>
</organism>
<reference evidence="1" key="1">
    <citation type="submission" date="2020-04" db="EMBL/GenBank/DDBJ databases">
        <title>Global-level population genomics supports evidence of horizontal gene transfer on evolution of Rhizobia in Lentils.</title>
        <authorList>
            <person name="Gai Y."/>
            <person name="Cook D."/>
            <person name="Riely B."/>
        </authorList>
    </citation>
    <scope>NUCLEOTIDE SEQUENCE</scope>
    <source>
        <strain evidence="1">TLR9</strain>
    </source>
</reference>
<dbReference type="AlphaFoldDB" id="A0AB35FL36"/>
<dbReference type="Proteomes" id="UP000758022">
    <property type="component" value="Unassembled WGS sequence"/>
</dbReference>
<proteinExistence type="predicted"/>
<comment type="caution">
    <text evidence="1">The sequence shown here is derived from an EMBL/GenBank/DDBJ whole genome shotgun (WGS) entry which is preliminary data.</text>
</comment>
<dbReference type="EMBL" id="JAAXQQ010000011">
    <property type="protein sequence ID" value="MBY3067459.1"/>
    <property type="molecule type" value="Genomic_DNA"/>
</dbReference>